<evidence type="ECO:0000313" key="1">
    <source>
        <dbReference type="EMBL" id="KAJ1215256.1"/>
    </source>
</evidence>
<protein>
    <submittedName>
        <fullName evidence="1">Uncharacterized protein</fullName>
    </submittedName>
</protein>
<organism evidence="1 2">
    <name type="scientific">Pleurodeles waltl</name>
    <name type="common">Iberian ribbed newt</name>
    <dbReference type="NCBI Taxonomy" id="8319"/>
    <lineage>
        <taxon>Eukaryota</taxon>
        <taxon>Metazoa</taxon>
        <taxon>Chordata</taxon>
        <taxon>Craniata</taxon>
        <taxon>Vertebrata</taxon>
        <taxon>Euteleostomi</taxon>
        <taxon>Amphibia</taxon>
        <taxon>Batrachia</taxon>
        <taxon>Caudata</taxon>
        <taxon>Salamandroidea</taxon>
        <taxon>Salamandridae</taxon>
        <taxon>Pleurodelinae</taxon>
        <taxon>Pleurodeles</taxon>
    </lineage>
</organism>
<gene>
    <name evidence="1" type="ORF">NDU88_002865</name>
</gene>
<keyword evidence="2" id="KW-1185">Reference proteome</keyword>
<dbReference type="AlphaFoldDB" id="A0AAV7WQR3"/>
<dbReference type="Proteomes" id="UP001066276">
    <property type="component" value="Chromosome 1_1"/>
</dbReference>
<accession>A0AAV7WQR3</accession>
<sequence length="167" mass="17835">MAVLTPTGPATRNYGLRYEETLHLWSPVLRPAQPAPGPLAAQCLRDEASNIREPGTQEFVARPFAYQRMIPGACIALSPTGDGILVVVVTSLPVRKQAVSGSSSDCITRPHGAVRRSKPLLTQQDSGNPPVTTGYTGMVHTARPAQVDTVTMVLPPSVHQGPRRPVP</sequence>
<name>A0AAV7WQR3_PLEWA</name>
<proteinExistence type="predicted"/>
<reference evidence="1" key="1">
    <citation type="journal article" date="2022" name="bioRxiv">
        <title>Sequencing and chromosome-scale assembly of the giantPleurodeles waltlgenome.</title>
        <authorList>
            <person name="Brown T."/>
            <person name="Elewa A."/>
            <person name="Iarovenko S."/>
            <person name="Subramanian E."/>
            <person name="Araus A.J."/>
            <person name="Petzold A."/>
            <person name="Susuki M."/>
            <person name="Suzuki K.-i.T."/>
            <person name="Hayashi T."/>
            <person name="Toyoda A."/>
            <person name="Oliveira C."/>
            <person name="Osipova E."/>
            <person name="Leigh N.D."/>
            <person name="Simon A."/>
            <person name="Yun M.H."/>
        </authorList>
    </citation>
    <scope>NUCLEOTIDE SEQUENCE</scope>
    <source>
        <strain evidence="1">20211129_DDA</strain>
        <tissue evidence="1">Liver</tissue>
    </source>
</reference>
<evidence type="ECO:0000313" key="2">
    <source>
        <dbReference type="Proteomes" id="UP001066276"/>
    </source>
</evidence>
<comment type="caution">
    <text evidence="1">The sequence shown here is derived from an EMBL/GenBank/DDBJ whole genome shotgun (WGS) entry which is preliminary data.</text>
</comment>
<dbReference type="EMBL" id="JANPWB010000001">
    <property type="protein sequence ID" value="KAJ1215256.1"/>
    <property type="molecule type" value="Genomic_DNA"/>
</dbReference>